<proteinExistence type="predicted"/>
<organism evidence="1 2">
    <name type="scientific">Candidatus Daviesbacteria bacterium GW2011_GWA2_38_24</name>
    <dbReference type="NCBI Taxonomy" id="1618422"/>
    <lineage>
        <taxon>Bacteria</taxon>
        <taxon>Candidatus Daviesiibacteriota</taxon>
    </lineage>
</organism>
<dbReference type="AlphaFoldDB" id="A0A0G0M0R3"/>
<comment type="caution">
    <text evidence="1">The sequence shown here is derived from an EMBL/GenBank/DDBJ whole genome shotgun (WGS) entry which is preliminary data.</text>
</comment>
<gene>
    <name evidence="1" type="ORF">US86_C0001G0156</name>
</gene>
<evidence type="ECO:0000313" key="2">
    <source>
        <dbReference type="Proteomes" id="UP000034235"/>
    </source>
</evidence>
<dbReference type="SUPFAM" id="SSF53756">
    <property type="entry name" value="UDP-Glycosyltransferase/glycogen phosphorylase"/>
    <property type="match status" value="1"/>
</dbReference>
<dbReference type="EMBL" id="LBUP01000001">
    <property type="protein sequence ID" value="KKQ67229.1"/>
    <property type="molecule type" value="Genomic_DNA"/>
</dbReference>
<evidence type="ECO:0008006" key="3">
    <source>
        <dbReference type="Google" id="ProtNLM"/>
    </source>
</evidence>
<dbReference type="Proteomes" id="UP000034235">
    <property type="component" value="Unassembled WGS sequence"/>
</dbReference>
<reference evidence="1 2" key="1">
    <citation type="journal article" date="2015" name="Nature">
        <title>rRNA introns, odd ribosomes, and small enigmatic genomes across a large radiation of phyla.</title>
        <authorList>
            <person name="Brown C.T."/>
            <person name="Hug L.A."/>
            <person name="Thomas B.C."/>
            <person name="Sharon I."/>
            <person name="Castelle C.J."/>
            <person name="Singh A."/>
            <person name="Wilkins M.J."/>
            <person name="Williams K.H."/>
            <person name="Banfield J.F."/>
        </authorList>
    </citation>
    <scope>NUCLEOTIDE SEQUENCE [LARGE SCALE GENOMIC DNA]</scope>
</reference>
<evidence type="ECO:0000313" key="1">
    <source>
        <dbReference type="EMBL" id="KKQ67229.1"/>
    </source>
</evidence>
<protein>
    <recommendedName>
        <fullName evidence="3">Glycosyltransferase subfamily 4-like N-terminal domain-containing protein</fullName>
    </recommendedName>
</protein>
<name>A0A0G0M0R3_9BACT</name>
<accession>A0A0G0M0R3</accession>
<sequence>MKVLYINTSYDFTRGVNANRVFDFLNFFTQKGIEITHLTPCKPFAVDGVKELIVPFSYTKKPSMYLRFLQEFVSYKDSKQNEVWVDDIKAYVESNPHFFKDFDIVFINTQPRCLIKLAKYFKSKYSCKIVVDLQDPFAYDPYSLLLPPFLKTARQYEKEILADVDLLLTITPSFYEVYKKHYPMLEMLFVPTATPNYLPKPADKSSEQGDVNIVYGGSLHGNRTIFPLLQALRKVKQSRFKVEVVGNFSTLTKFRYYNYPEIIWKPSMNRFDFLNYFNKTADIAIVVQAPIHQDTGLSGIGAKTYEYLSLNKAIIYIGPPGDNADIVSKYSNNYCVVTNLKRDLPKLVDYLKNYQRLAKNTKDQYFIDYHPEKINLVIVKAFQKLLNKPHSKDRR</sequence>